<keyword evidence="4" id="KW-1185">Reference proteome</keyword>
<reference evidence="4" key="1">
    <citation type="submission" date="2016-10" db="EMBL/GenBank/DDBJ databases">
        <authorList>
            <person name="Varghese N."/>
            <person name="Submissions S."/>
        </authorList>
    </citation>
    <scope>NUCLEOTIDE SEQUENCE [LARGE SCALE GENOMIC DNA]</scope>
    <source>
        <strain evidence="4">DSM 45405</strain>
    </source>
</reference>
<evidence type="ECO:0000256" key="1">
    <source>
        <dbReference type="SAM" id="MobiDB-lite"/>
    </source>
</evidence>
<evidence type="ECO:0000313" key="3">
    <source>
        <dbReference type="EMBL" id="SEH83311.1"/>
    </source>
</evidence>
<accession>A0A1H6L4R9</accession>
<dbReference type="EMBL" id="LT629971">
    <property type="protein sequence ID" value="SEH83311.1"/>
    <property type="molecule type" value="Genomic_DNA"/>
</dbReference>
<protein>
    <submittedName>
        <fullName evidence="3">Uncharacterized protein</fullName>
    </submittedName>
</protein>
<proteinExistence type="predicted"/>
<feature type="signal peptide" evidence="2">
    <location>
        <begin position="1"/>
        <end position="30"/>
    </location>
</feature>
<dbReference type="STRING" id="370526.SAMN04489835_4671"/>
<feature type="region of interest" description="Disordered" evidence="1">
    <location>
        <begin position="144"/>
        <end position="175"/>
    </location>
</feature>
<evidence type="ECO:0000256" key="2">
    <source>
        <dbReference type="SAM" id="SignalP"/>
    </source>
</evidence>
<gene>
    <name evidence="3" type="ORF">SAMN04489835_4671</name>
</gene>
<feature type="compositionally biased region" description="Low complexity" evidence="1">
    <location>
        <begin position="150"/>
        <end position="159"/>
    </location>
</feature>
<dbReference type="Proteomes" id="UP000182915">
    <property type="component" value="Chromosome I"/>
</dbReference>
<organism evidence="3 4">
    <name type="scientific">Mycolicibacterium rutilum</name>
    <name type="common">Mycobacterium rutilum</name>
    <dbReference type="NCBI Taxonomy" id="370526"/>
    <lineage>
        <taxon>Bacteria</taxon>
        <taxon>Bacillati</taxon>
        <taxon>Actinomycetota</taxon>
        <taxon>Actinomycetes</taxon>
        <taxon>Mycobacteriales</taxon>
        <taxon>Mycobacteriaceae</taxon>
        <taxon>Mycolicibacterium</taxon>
    </lineage>
</organism>
<sequence>MTALKRVNIAAAVGAGLCAVTMALSPAALAGGYECVQTSSGEAPAGAPPGAVCAPLTDMAGGVPMAFPGPPPVAPPVVPPPLVPPVVPPPLVPPVVPPPVAPPPVVPPVAPPPVVPPLVPPVPVVPVVPAAGAPVAVGAPLTTMGGAAAGKGDPVGAPAPGDPLPGQPIPPGPNV</sequence>
<keyword evidence="2" id="KW-0732">Signal</keyword>
<evidence type="ECO:0000313" key="4">
    <source>
        <dbReference type="Proteomes" id="UP000182915"/>
    </source>
</evidence>
<name>A0A1H6L4R9_MYCRU</name>
<feature type="compositionally biased region" description="Pro residues" evidence="1">
    <location>
        <begin position="160"/>
        <end position="175"/>
    </location>
</feature>
<dbReference type="AlphaFoldDB" id="A0A1H6L4R9"/>
<dbReference type="OrthoDB" id="4753900at2"/>
<feature type="chain" id="PRO_5039273071" evidence="2">
    <location>
        <begin position="31"/>
        <end position="175"/>
    </location>
</feature>